<feature type="active site" description="Nucleophile" evidence="4">
    <location>
        <position position="180"/>
    </location>
</feature>
<dbReference type="PRINTS" id="PR00412">
    <property type="entry name" value="EPOXHYDRLASE"/>
</dbReference>
<dbReference type="AlphaFoldDB" id="A0A6A6SKF4"/>
<feature type="active site" description="Proton donor" evidence="4">
    <location>
        <position position="314"/>
    </location>
</feature>
<gene>
    <name evidence="6" type="ORF">K491DRAFT_699091</name>
</gene>
<dbReference type="PANTHER" id="PTHR21661">
    <property type="entry name" value="EPOXIDE HYDROLASE 1-RELATED"/>
    <property type="match status" value="1"/>
</dbReference>
<dbReference type="PIRSF" id="PIRSF001112">
    <property type="entry name" value="Epoxide_hydrolase"/>
    <property type="match status" value="1"/>
</dbReference>
<evidence type="ECO:0000256" key="4">
    <source>
        <dbReference type="PIRSR" id="PIRSR001112-1"/>
    </source>
</evidence>
<accession>A0A6A6SKF4</accession>
<comment type="similarity">
    <text evidence="1">Belongs to the peptidase S33 family.</text>
</comment>
<dbReference type="Proteomes" id="UP000799324">
    <property type="component" value="Unassembled WGS sequence"/>
</dbReference>
<evidence type="ECO:0000256" key="1">
    <source>
        <dbReference type="ARBA" id="ARBA00010088"/>
    </source>
</evidence>
<protein>
    <submittedName>
        <fullName evidence="6">Alpha/beta-hydrolase</fullName>
    </submittedName>
</protein>
<dbReference type="OrthoDB" id="7130006at2759"/>
<reference evidence="6" key="1">
    <citation type="journal article" date="2020" name="Stud. Mycol.">
        <title>101 Dothideomycetes genomes: a test case for predicting lifestyles and emergence of pathogens.</title>
        <authorList>
            <person name="Haridas S."/>
            <person name="Albert R."/>
            <person name="Binder M."/>
            <person name="Bloem J."/>
            <person name="Labutti K."/>
            <person name="Salamov A."/>
            <person name="Andreopoulos B."/>
            <person name="Baker S."/>
            <person name="Barry K."/>
            <person name="Bills G."/>
            <person name="Bluhm B."/>
            <person name="Cannon C."/>
            <person name="Castanera R."/>
            <person name="Culley D."/>
            <person name="Daum C."/>
            <person name="Ezra D."/>
            <person name="Gonzalez J."/>
            <person name="Henrissat B."/>
            <person name="Kuo A."/>
            <person name="Liang C."/>
            <person name="Lipzen A."/>
            <person name="Lutzoni F."/>
            <person name="Magnuson J."/>
            <person name="Mondo S."/>
            <person name="Nolan M."/>
            <person name="Ohm R."/>
            <person name="Pangilinan J."/>
            <person name="Park H.-J."/>
            <person name="Ramirez L."/>
            <person name="Alfaro M."/>
            <person name="Sun H."/>
            <person name="Tritt A."/>
            <person name="Yoshinaga Y."/>
            <person name="Zwiers L.-H."/>
            <person name="Turgeon B."/>
            <person name="Goodwin S."/>
            <person name="Spatafora J."/>
            <person name="Crous P."/>
            <person name="Grigoriev I."/>
        </authorList>
    </citation>
    <scope>NUCLEOTIDE SEQUENCE</scope>
    <source>
        <strain evidence="6">CBS 122681</strain>
    </source>
</reference>
<name>A0A6A6SKF4_9PLEO</name>
<evidence type="ECO:0000256" key="2">
    <source>
        <dbReference type="ARBA" id="ARBA00022797"/>
    </source>
</evidence>
<evidence type="ECO:0000313" key="7">
    <source>
        <dbReference type="Proteomes" id="UP000799324"/>
    </source>
</evidence>
<dbReference type="InterPro" id="IPR029058">
    <property type="entry name" value="AB_hydrolase_fold"/>
</dbReference>
<dbReference type="Gene3D" id="3.40.50.1820">
    <property type="entry name" value="alpha/beta hydrolase"/>
    <property type="match status" value="1"/>
</dbReference>
<feature type="active site" description="Proton acceptor" evidence="4">
    <location>
        <position position="370"/>
    </location>
</feature>
<sequence length="398" mass="44769">MTPAPKAFHISIPQQKLDDIQSRINNYPWQTVTTFDLSWAHGPPPDEFRSICDYWTTQYNWRETEKVINSLPNFTAQVLDHEIHFVHELGSGTNPRPLLLLHGWPYSFHSYTHLVPRLAHPERFGGKTEDGFTVIVPSLPGFAFSSKSSNPIDPREVASVMNELMTSVLGYPKYIAHGGDWGSYTSELLAFHYPEHCVGIHITMSSVRHHGGAPRSGDYVADASDTEIAFAKKEKELWDGEKAYNLLQGTRPLKLAYALLDSPVGTAAWILEAFAAWADLRGKRLTDAFTMKQLIDEVMLYLVTESVNTATWIYVGDQQLGSWTLPEGKRIEVPVGVLASPDPVFPMPPREVLEKSHRVVMWKDSTRGGHFPFYEIGDSVVEQLTSFGALIEKQSLMK</sequence>
<dbReference type="InterPro" id="IPR016292">
    <property type="entry name" value="Epoxide_hydrolase"/>
</dbReference>
<dbReference type="EMBL" id="MU004551">
    <property type="protein sequence ID" value="KAF2648209.1"/>
    <property type="molecule type" value="Genomic_DNA"/>
</dbReference>
<dbReference type="InterPro" id="IPR000639">
    <property type="entry name" value="Epox_hydrolase-like"/>
</dbReference>
<dbReference type="GO" id="GO:0004301">
    <property type="term" value="F:epoxide hydrolase activity"/>
    <property type="evidence" value="ECO:0007669"/>
    <property type="project" value="TreeGrafter"/>
</dbReference>
<evidence type="ECO:0000256" key="3">
    <source>
        <dbReference type="ARBA" id="ARBA00022801"/>
    </source>
</evidence>
<keyword evidence="7" id="KW-1185">Reference proteome</keyword>
<evidence type="ECO:0000259" key="5">
    <source>
        <dbReference type="Pfam" id="PF06441"/>
    </source>
</evidence>
<dbReference type="Pfam" id="PF06441">
    <property type="entry name" value="EHN"/>
    <property type="match status" value="1"/>
</dbReference>
<proteinExistence type="inferred from homology"/>
<dbReference type="InterPro" id="IPR010497">
    <property type="entry name" value="Epoxide_hydro_N"/>
</dbReference>
<keyword evidence="2" id="KW-0058">Aromatic hydrocarbons catabolism</keyword>
<evidence type="ECO:0000313" key="6">
    <source>
        <dbReference type="EMBL" id="KAF2648209.1"/>
    </source>
</evidence>
<dbReference type="PANTHER" id="PTHR21661:SF35">
    <property type="entry name" value="EPOXIDE HYDROLASE"/>
    <property type="match status" value="1"/>
</dbReference>
<dbReference type="SUPFAM" id="SSF53474">
    <property type="entry name" value="alpha/beta-Hydrolases"/>
    <property type="match status" value="1"/>
</dbReference>
<organism evidence="6 7">
    <name type="scientific">Lophiostoma macrostomum CBS 122681</name>
    <dbReference type="NCBI Taxonomy" id="1314788"/>
    <lineage>
        <taxon>Eukaryota</taxon>
        <taxon>Fungi</taxon>
        <taxon>Dikarya</taxon>
        <taxon>Ascomycota</taxon>
        <taxon>Pezizomycotina</taxon>
        <taxon>Dothideomycetes</taxon>
        <taxon>Pleosporomycetidae</taxon>
        <taxon>Pleosporales</taxon>
        <taxon>Lophiostomataceae</taxon>
        <taxon>Lophiostoma</taxon>
    </lineage>
</organism>
<keyword evidence="3 6" id="KW-0378">Hydrolase</keyword>
<feature type="domain" description="Epoxide hydrolase N-terminal" evidence="5">
    <location>
        <begin position="6"/>
        <end position="110"/>
    </location>
</feature>
<dbReference type="GO" id="GO:0097176">
    <property type="term" value="P:epoxide metabolic process"/>
    <property type="evidence" value="ECO:0007669"/>
    <property type="project" value="TreeGrafter"/>
</dbReference>